<dbReference type="PROSITE" id="PS50887">
    <property type="entry name" value="GGDEF"/>
    <property type="match status" value="1"/>
</dbReference>
<dbReference type="Gene3D" id="3.30.450.290">
    <property type="match status" value="1"/>
</dbReference>
<dbReference type="PROSITE" id="PS50885">
    <property type="entry name" value="HAMP"/>
    <property type="match status" value="1"/>
</dbReference>
<evidence type="ECO:0000313" key="6">
    <source>
        <dbReference type="Proteomes" id="UP000178435"/>
    </source>
</evidence>
<dbReference type="Pfam" id="PF00990">
    <property type="entry name" value="GGDEF"/>
    <property type="match status" value="1"/>
</dbReference>
<dbReference type="PANTHER" id="PTHR45138:SF24">
    <property type="entry name" value="DIGUANYLATE CYCLASE DGCC-RELATED"/>
    <property type="match status" value="1"/>
</dbReference>
<keyword evidence="2" id="KW-1133">Transmembrane helix</keyword>
<reference evidence="5 6" key="1">
    <citation type="journal article" date="2016" name="Nat. Commun.">
        <title>Thousands of microbial genomes shed light on interconnected biogeochemical processes in an aquifer system.</title>
        <authorList>
            <person name="Anantharaman K."/>
            <person name="Brown C.T."/>
            <person name="Hug L.A."/>
            <person name="Sharon I."/>
            <person name="Castelle C.J."/>
            <person name="Probst A.J."/>
            <person name="Thomas B.C."/>
            <person name="Singh A."/>
            <person name="Wilkins M.J."/>
            <person name="Karaoz U."/>
            <person name="Brodie E.L."/>
            <person name="Williams K.H."/>
            <person name="Hubbard S.S."/>
            <person name="Banfield J.F."/>
        </authorList>
    </citation>
    <scope>NUCLEOTIDE SEQUENCE [LARGE SCALE GENOMIC DNA]</scope>
</reference>
<evidence type="ECO:0000313" key="5">
    <source>
        <dbReference type="EMBL" id="OGL47135.1"/>
    </source>
</evidence>
<dbReference type="NCBIfam" id="TIGR00254">
    <property type="entry name" value="GGDEF"/>
    <property type="match status" value="1"/>
</dbReference>
<dbReference type="SMART" id="SM00304">
    <property type="entry name" value="HAMP"/>
    <property type="match status" value="1"/>
</dbReference>
<dbReference type="CDD" id="cd01949">
    <property type="entry name" value="GGDEF"/>
    <property type="match status" value="1"/>
</dbReference>
<dbReference type="Pfam" id="PF00672">
    <property type="entry name" value="HAMP"/>
    <property type="match status" value="1"/>
</dbReference>
<protein>
    <recommendedName>
        <fullName evidence="7">Diguanylate cyclase</fullName>
    </recommendedName>
</protein>
<comment type="caution">
    <text evidence="5">The sequence shown here is derived from an EMBL/GenBank/DDBJ whole genome shotgun (WGS) entry which is preliminary data.</text>
</comment>
<organism evidence="5 6">
    <name type="scientific">Candidatus Schekmanbacteria bacterium RBG_16_38_11</name>
    <dbReference type="NCBI Taxonomy" id="1817880"/>
    <lineage>
        <taxon>Bacteria</taxon>
        <taxon>Candidatus Schekmaniibacteriota</taxon>
    </lineage>
</organism>
<dbReference type="GO" id="GO:0043709">
    <property type="term" value="P:cell adhesion involved in single-species biofilm formation"/>
    <property type="evidence" value="ECO:0007669"/>
    <property type="project" value="TreeGrafter"/>
</dbReference>
<dbReference type="InterPro" id="IPR029787">
    <property type="entry name" value="Nucleotide_cyclase"/>
</dbReference>
<name>A0A1F7RZY4_9BACT</name>
<evidence type="ECO:0000259" key="4">
    <source>
        <dbReference type="PROSITE" id="PS50887"/>
    </source>
</evidence>
<dbReference type="InterPro" id="IPR000160">
    <property type="entry name" value="GGDEF_dom"/>
</dbReference>
<dbReference type="FunFam" id="3.30.70.270:FF:000001">
    <property type="entry name" value="Diguanylate cyclase domain protein"/>
    <property type="match status" value="1"/>
</dbReference>
<dbReference type="CDD" id="cd06225">
    <property type="entry name" value="HAMP"/>
    <property type="match status" value="1"/>
</dbReference>
<evidence type="ECO:0000256" key="1">
    <source>
        <dbReference type="SAM" id="Coils"/>
    </source>
</evidence>
<feature type="domain" description="HAMP" evidence="3">
    <location>
        <begin position="205"/>
        <end position="257"/>
    </location>
</feature>
<dbReference type="SUPFAM" id="SSF55073">
    <property type="entry name" value="Nucleotide cyclase"/>
    <property type="match status" value="1"/>
</dbReference>
<evidence type="ECO:0000259" key="3">
    <source>
        <dbReference type="PROSITE" id="PS50885"/>
    </source>
</evidence>
<keyword evidence="1" id="KW-0175">Coiled coil</keyword>
<dbReference type="GO" id="GO:0007165">
    <property type="term" value="P:signal transduction"/>
    <property type="evidence" value="ECO:0007669"/>
    <property type="project" value="InterPro"/>
</dbReference>
<dbReference type="SUPFAM" id="SSF158472">
    <property type="entry name" value="HAMP domain-like"/>
    <property type="match status" value="1"/>
</dbReference>
<dbReference type="InterPro" id="IPR050469">
    <property type="entry name" value="Diguanylate_Cyclase"/>
</dbReference>
<dbReference type="PANTHER" id="PTHR45138">
    <property type="entry name" value="REGULATORY COMPONENTS OF SENSORY TRANSDUCTION SYSTEM"/>
    <property type="match status" value="1"/>
</dbReference>
<dbReference type="Gene3D" id="3.30.70.270">
    <property type="match status" value="1"/>
</dbReference>
<evidence type="ECO:0000256" key="2">
    <source>
        <dbReference type="SAM" id="Phobius"/>
    </source>
</evidence>
<keyword evidence="2" id="KW-0472">Membrane</keyword>
<sequence>MRISLFIKVFVLIIIVTSVVLAISFHYITVSQENNLLKNLDINSRQLSNAIKGSLYHAMLGGKQDEIKDIIDTVSREEGIKQVFILDRHGRIVFSPFKGEVGKVLDKKDPTCVICHKGSPKAETKTILYKTPEGEKVFRNVNPIYSSPVCHKCHDPNEKIRGIIITDMPVTRIEEEIASNVRKMFMVGFVVFIALGSILFVSLSKMILAPLKILVSGTKKISSGDLAYKIPLEKNDEMGVLVSSFNSMTDSLRQSREELLKTIEDIRQRNEELTILYKMIQEITSTIEMDRLKEVVLNLIFEALAVEECYLLTFNYKMNTGLMSLKNRNSPEIFSSKVEFSFNFNDNLDQETFFASTELKEKLPFYEKIISLPSYYEEENEVISLPLQSRESLIGIISARKGDNKKFSKTQTRIFNSLAKSLSLSIQNSLLYELVITDGLTGLFSKSHFERMLEIEVERAKRSNTPLSLIILDIDEFKSINDKYGHQVGDMALIKLSLSIKLSFRSIDILCRFGGDEFTIILPNTDSLGTLHAAQRIVWNLKKFPVIFGKEEEKFQLDISIGYATYPGDANNSKELLQRADDALYKAKRLGKNKIVACGKVEW</sequence>
<feature type="transmembrane region" description="Helical" evidence="2">
    <location>
        <begin position="184"/>
        <end position="203"/>
    </location>
</feature>
<accession>A0A1F7RZY4</accession>
<gene>
    <name evidence="5" type="ORF">A2149_04980</name>
</gene>
<dbReference type="InterPro" id="IPR029016">
    <property type="entry name" value="GAF-like_dom_sf"/>
</dbReference>
<dbReference type="GO" id="GO:0005886">
    <property type="term" value="C:plasma membrane"/>
    <property type="evidence" value="ECO:0007669"/>
    <property type="project" value="TreeGrafter"/>
</dbReference>
<feature type="coiled-coil region" evidence="1">
    <location>
        <begin position="249"/>
        <end position="276"/>
    </location>
</feature>
<feature type="domain" description="GGDEF" evidence="4">
    <location>
        <begin position="465"/>
        <end position="600"/>
    </location>
</feature>
<dbReference type="Proteomes" id="UP000178435">
    <property type="component" value="Unassembled WGS sequence"/>
</dbReference>
<keyword evidence="2" id="KW-0812">Transmembrane</keyword>
<proteinExistence type="predicted"/>
<dbReference type="Gene3D" id="3.30.450.40">
    <property type="match status" value="1"/>
</dbReference>
<dbReference type="InterPro" id="IPR043128">
    <property type="entry name" value="Rev_trsase/Diguanyl_cyclase"/>
</dbReference>
<dbReference type="InterPro" id="IPR003660">
    <property type="entry name" value="HAMP_dom"/>
</dbReference>
<evidence type="ECO:0008006" key="7">
    <source>
        <dbReference type="Google" id="ProtNLM"/>
    </source>
</evidence>
<dbReference type="EMBL" id="MGDF01000016">
    <property type="protein sequence ID" value="OGL47135.1"/>
    <property type="molecule type" value="Genomic_DNA"/>
</dbReference>
<dbReference type="GO" id="GO:0052621">
    <property type="term" value="F:diguanylate cyclase activity"/>
    <property type="evidence" value="ECO:0007669"/>
    <property type="project" value="TreeGrafter"/>
</dbReference>
<dbReference type="SMART" id="SM00267">
    <property type="entry name" value="GGDEF"/>
    <property type="match status" value="1"/>
</dbReference>
<dbReference type="AlphaFoldDB" id="A0A1F7RZY4"/>
<dbReference type="SUPFAM" id="SSF55781">
    <property type="entry name" value="GAF domain-like"/>
    <property type="match status" value="1"/>
</dbReference>
<feature type="transmembrane region" description="Helical" evidence="2">
    <location>
        <begin position="6"/>
        <end position="28"/>
    </location>
</feature>
<dbReference type="GO" id="GO:1902201">
    <property type="term" value="P:negative regulation of bacterial-type flagellum-dependent cell motility"/>
    <property type="evidence" value="ECO:0007669"/>
    <property type="project" value="TreeGrafter"/>
</dbReference>
<dbReference type="Gene3D" id="6.10.340.10">
    <property type="match status" value="1"/>
</dbReference>